<dbReference type="Pfam" id="PF00583">
    <property type="entry name" value="Acetyltransf_1"/>
    <property type="match status" value="1"/>
</dbReference>
<evidence type="ECO:0000256" key="2">
    <source>
        <dbReference type="ARBA" id="ARBA00023315"/>
    </source>
</evidence>
<dbReference type="EMBL" id="FPBK01000001">
    <property type="protein sequence ID" value="SFU27143.1"/>
    <property type="molecule type" value="Genomic_DNA"/>
</dbReference>
<dbReference type="PROSITE" id="PS51186">
    <property type="entry name" value="GNAT"/>
    <property type="match status" value="1"/>
</dbReference>
<proteinExistence type="predicted"/>
<dbReference type="GO" id="GO:0016747">
    <property type="term" value="F:acyltransferase activity, transferring groups other than amino-acyl groups"/>
    <property type="evidence" value="ECO:0007669"/>
    <property type="project" value="InterPro"/>
</dbReference>
<dbReference type="SUPFAM" id="SSF55729">
    <property type="entry name" value="Acyl-CoA N-acyltransferases (Nat)"/>
    <property type="match status" value="1"/>
</dbReference>
<dbReference type="InterPro" id="IPR016181">
    <property type="entry name" value="Acyl_CoA_acyltransferase"/>
</dbReference>
<dbReference type="InterPro" id="IPR050680">
    <property type="entry name" value="YpeA/RimI_acetyltransf"/>
</dbReference>
<name>A0A1I7ETB1_9FLAO</name>
<accession>A0A1I7ETB1</accession>
<dbReference type="CDD" id="cd04301">
    <property type="entry name" value="NAT_SF"/>
    <property type="match status" value="1"/>
</dbReference>
<reference evidence="4 5" key="1">
    <citation type="submission" date="2016-10" db="EMBL/GenBank/DDBJ databases">
        <authorList>
            <person name="de Groot N.N."/>
        </authorList>
    </citation>
    <scope>NUCLEOTIDE SEQUENCE [LARGE SCALE GENOMIC DNA]</scope>
    <source>
        <strain evidence="4 5">CGMCC 1.12333</strain>
    </source>
</reference>
<dbReference type="AlphaFoldDB" id="A0A1I7ETB1"/>
<organism evidence="4 5">
    <name type="scientific">Pustulibacterium marinum</name>
    <dbReference type="NCBI Taxonomy" id="1224947"/>
    <lineage>
        <taxon>Bacteria</taxon>
        <taxon>Pseudomonadati</taxon>
        <taxon>Bacteroidota</taxon>
        <taxon>Flavobacteriia</taxon>
        <taxon>Flavobacteriales</taxon>
        <taxon>Flavobacteriaceae</taxon>
        <taxon>Pustulibacterium</taxon>
    </lineage>
</organism>
<evidence type="ECO:0000313" key="4">
    <source>
        <dbReference type="EMBL" id="SFU27143.1"/>
    </source>
</evidence>
<evidence type="ECO:0000313" key="5">
    <source>
        <dbReference type="Proteomes" id="UP000199138"/>
    </source>
</evidence>
<dbReference type="Proteomes" id="UP000199138">
    <property type="component" value="Unassembled WGS sequence"/>
</dbReference>
<dbReference type="OrthoDB" id="9800604at2"/>
<keyword evidence="5" id="KW-1185">Reference proteome</keyword>
<dbReference type="STRING" id="1224947.SAMN05216480_10182"/>
<keyword evidence="1 4" id="KW-0808">Transferase</keyword>
<dbReference type="RefSeq" id="WP_093021395.1">
    <property type="nucleotide sequence ID" value="NZ_FPBK01000001.1"/>
</dbReference>
<evidence type="ECO:0000259" key="3">
    <source>
        <dbReference type="PROSITE" id="PS51186"/>
    </source>
</evidence>
<protein>
    <submittedName>
        <fullName evidence="4">Acetyltransferase (GNAT) domain-containing protein</fullName>
    </submittedName>
</protein>
<sequence length="167" mass="19636">MKNLLEEVKQPALYQVRELALKVWPQTFKPILSDDQIDYMMEMMYSTKSLQKQYENGCIFYILKSNTDPAGFMSIEHNYKQNPYKTKLHKLYLLTEFQGTGLGKYLIEQAAEIAKTRGSKILELNVNRYNTSAIEFYKKKNFEITETEDIAIGNDFLMEDYIMQKPL</sequence>
<feature type="domain" description="N-acetyltransferase" evidence="3">
    <location>
        <begin position="3"/>
        <end position="167"/>
    </location>
</feature>
<dbReference type="InterPro" id="IPR000182">
    <property type="entry name" value="GNAT_dom"/>
</dbReference>
<evidence type="ECO:0000256" key="1">
    <source>
        <dbReference type="ARBA" id="ARBA00022679"/>
    </source>
</evidence>
<gene>
    <name evidence="4" type="ORF">SAMN05216480_10182</name>
</gene>
<keyword evidence="2" id="KW-0012">Acyltransferase</keyword>
<dbReference type="PANTHER" id="PTHR43420">
    <property type="entry name" value="ACETYLTRANSFERASE"/>
    <property type="match status" value="1"/>
</dbReference>
<dbReference type="Gene3D" id="3.40.630.30">
    <property type="match status" value="1"/>
</dbReference>